<dbReference type="SUPFAM" id="SSF47031">
    <property type="entry name" value="Second domain of FERM"/>
    <property type="match status" value="1"/>
</dbReference>
<dbReference type="InterPro" id="IPR018979">
    <property type="entry name" value="FERM_N"/>
</dbReference>
<dbReference type="Gene3D" id="3.10.20.90">
    <property type="entry name" value="Phosphatidylinositol 3-kinase Catalytic Subunit, Chain A, domain 1"/>
    <property type="match status" value="1"/>
</dbReference>
<dbReference type="Proteomes" id="UP000646548">
    <property type="component" value="Unassembled WGS sequence"/>
</dbReference>
<accession>A0A834CM95</accession>
<dbReference type="InterPro" id="IPR019747">
    <property type="entry name" value="FERM_CS"/>
</dbReference>
<gene>
    <name evidence="3" type="ORF">FQA47_018818</name>
</gene>
<dbReference type="InterPro" id="IPR000299">
    <property type="entry name" value="FERM_domain"/>
</dbReference>
<dbReference type="Pfam" id="PF09379">
    <property type="entry name" value="FERM_N"/>
    <property type="match status" value="1"/>
</dbReference>
<protein>
    <submittedName>
        <fullName evidence="3">Radixin</fullName>
    </submittedName>
</protein>
<dbReference type="InterPro" id="IPR029071">
    <property type="entry name" value="Ubiquitin-like_domsf"/>
</dbReference>
<dbReference type="Gene3D" id="1.20.80.60">
    <property type="match status" value="1"/>
</dbReference>
<dbReference type="SUPFAM" id="SSF54236">
    <property type="entry name" value="Ubiquitin-like"/>
    <property type="match status" value="1"/>
</dbReference>
<name>A0A834CM95_ORYME</name>
<dbReference type="CDD" id="cd17187">
    <property type="entry name" value="FERM_F1_ERM"/>
    <property type="match status" value="1"/>
</dbReference>
<evidence type="ECO:0000259" key="2">
    <source>
        <dbReference type="PROSITE" id="PS50057"/>
    </source>
</evidence>
<reference evidence="3" key="1">
    <citation type="journal article" name="BMC Genomics">
        <title>Long-read sequencing and de novo genome assembly of marine medaka (Oryzias melastigma).</title>
        <authorList>
            <person name="Liang P."/>
            <person name="Saqib H.S.A."/>
            <person name="Ni X."/>
            <person name="Shen Y."/>
        </authorList>
    </citation>
    <scope>NUCLEOTIDE SEQUENCE</scope>
    <source>
        <strain evidence="3">Bigg-433</strain>
    </source>
</reference>
<dbReference type="PANTHER" id="PTHR23281">
    <property type="entry name" value="MERLIN/MOESIN/EZRIN/RADIXIN"/>
    <property type="match status" value="1"/>
</dbReference>
<dbReference type="PROSITE" id="PS00660">
    <property type="entry name" value="FERM_1"/>
    <property type="match status" value="1"/>
</dbReference>
<dbReference type="PRINTS" id="PR00935">
    <property type="entry name" value="BAND41"/>
</dbReference>
<dbReference type="GO" id="GO:0003779">
    <property type="term" value="F:actin binding"/>
    <property type="evidence" value="ECO:0007669"/>
    <property type="project" value="InterPro"/>
</dbReference>
<dbReference type="AlphaFoldDB" id="A0A834CM95"/>
<sequence length="206" mass="23144">MPKPINVRVTTMDAELEFAIQPNTTGKQLFDQVVKTVGLREVWFFGLQYTDSKGYVTWLKLNKKVTQQDVKKDNPLQFKFRAKFFPEDVSEELIQEITQKLFFLQVKEAILNDENYCPPETGRAARLLRRPGQVRRLQQRHSQARLPGVRPATSTESSGAAQADQGAVGGQNTDVARGAQRHAQGGRHDGVPKDRSGLGDVRSQLL</sequence>
<feature type="domain" description="FERM" evidence="2">
    <location>
        <begin position="5"/>
        <end position="206"/>
    </location>
</feature>
<dbReference type="InterPro" id="IPR011174">
    <property type="entry name" value="ERM"/>
</dbReference>
<dbReference type="FunFam" id="3.10.20.90:FF:000013">
    <property type="entry name" value="radixin isoform X1"/>
    <property type="match status" value="1"/>
</dbReference>
<proteinExistence type="predicted"/>
<organism evidence="3 4">
    <name type="scientific">Oryzias melastigma</name>
    <name type="common">Marine medaka</name>
    <dbReference type="NCBI Taxonomy" id="30732"/>
    <lineage>
        <taxon>Eukaryota</taxon>
        <taxon>Metazoa</taxon>
        <taxon>Chordata</taxon>
        <taxon>Craniata</taxon>
        <taxon>Vertebrata</taxon>
        <taxon>Euteleostomi</taxon>
        <taxon>Actinopterygii</taxon>
        <taxon>Neopterygii</taxon>
        <taxon>Teleostei</taxon>
        <taxon>Neoteleostei</taxon>
        <taxon>Acanthomorphata</taxon>
        <taxon>Ovalentaria</taxon>
        <taxon>Atherinomorphae</taxon>
        <taxon>Beloniformes</taxon>
        <taxon>Adrianichthyidae</taxon>
        <taxon>Oryziinae</taxon>
        <taxon>Oryzias</taxon>
    </lineage>
</organism>
<feature type="compositionally biased region" description="Basic and acidic residues" evidence="1">
    <location>
        <begin position="186"/>
        <end position="197"/>
    </location>
</feature>
<evidence type="ECO:0000313" key="3">
    <source>
        <dbReference type="EMBL" id="KAF6730329.1"/>
    </source>
</evidence>
<dbReference type="InterPro" id="IPR000798">
    <property type="entry name" value="Ez/rad/moesin-like"/>
</dbReference>
<dbReference type="PRINTS" id="PR00661">
    <property type="entry name" value="ERMFAMILY"/>
</dbReference>
<dbReference type="PROSITE" id="PS50057">
    <property type="entry name" value="FERM_3"/>
    <property type="match status" value="1"/>
</dbReference>
<dbReference type="SMART" id="SM00295">
    <property type="entry name" value="B41"/>
    <property type="match status" value="1"/>
</dbReference>
<dbReference type="InterPro" id="IPR035963">
    <property type="entry name" value="FERM_2"/>
</dbReference>
<dbReference type="InterPro" id="IPR019749">
    <property type="entry name" value="Band_41_domain"/>
</dbReference>
<comment type="caution">
    <text evidence="3">The sequence shown here is derived from an EMBL/GenBank/DDBJ whole genome shotgun (WGS) entry which is preliminary data.</text>
</comment>
<evidence type="ECO:0000313" key="4">
    <source>
        <dbReference type="Proteomes" id="UP000646548"/>
    </source>
</evidence>
<feature type="region of interest" description="Disordered" evidence="1">
    <location>
        <begin position="136"/>
        <end position="206"/>
    </location>
</feature>
<dbReference type="EMBL" id="WKFB01000239">
    <property type="protein sequence ID" value="KAF6730329.1"/>
    <property type="molecule type" value="Genomic_DNA"/>
</dbReference>
<evidence type="ECO:0000256" key="1">
    <source>
        <dbReference type="SAM" id="MobiDB-lite"/>
    </source>
</evidence>